<gene>
    <name evidence="1" type="ORF">OIU85_014114</name>
</gene>
<evidence type="ECO:0000313" key="2">
    <source>
        <dbReference type="Proteomes" id="UP001151529"/>
    </source>
</evidence>
<keyword evidence="2" id="KW-1185">Reference proteome</keyword>
<proteinExistence type="predicted"/>
<evidence type="ECO:0000313" key="1">
    <source>
        <dbReference type="EMBL" id="KAJ6672841.1"/>
    </source>
</evidence>
<reference evidence="1" key="2">
    <citation type="journal article" date="2023" name="Int. J. Mol. Sci.">
        <title>De Novo Assembly and Annotation of 11 Diverse Shrub Willow (Salix) Genomes Reveals Novel Gene Organization in Sex-Linked Regions.</title>
        <authorList>
            <person name="Hyden B."/>
            <person name="Feng K."/>
            <person name="Yates T.B."/>
            <person name="Jawdy S."/>
            <person name="Cereghino C."/>
            <person name="Smart L.B."/>
            <person name="Muchero W."/>
        </authorList>
    </citation>
    <scope>NUCLEOTIDE SEQUENCE [LARGE SCALE GENOMIC DNA]</scope>
    <source>
        <tissue evidence="1">Shoot tip</tissue>
    </source>
</reference>
<accession>A0A9Q0NNE9</accession>
<dbReference type="EMBL" id="JAPFFL010000018">
    <property type="protein sequence ID" value="KAJ6672841.1"/>
    <property type="molecule type" value="Genomic_DNA"/>
</dbReference>
<reference evidence="1" key="1">
    <citation type="submission" date="2022-11" db="EMBL/GenBank/DDBJ databases">
        <authorList>
            <person name="Hyden B.L."/>
            <person name="Feng K."/>
            <person name="Yates T."/>
            <person name="Jawdy S."/>
            <person name="Smart L.B."/>
            <person name="Muchero W."/>
        </authorList>
    </citation>
    <scope>NUCLEOTIDE SEQUENCE</scope>
    <source>
        <tissue evidence="1">Shoot tip</tissue>
    </source>
</reference>
<sequence>MGEYPKITPNILISLSVSILYKGVAGTIWCFSLKELDPVPIFKLLVASECEPALRENRLWVPFLASRALKGPDEAALIYCLKILDMATFERWGRLEKLSGQ</sequence>
<protein>
    <submittedName>
        <fullName evidence="1">Uncharacterized protein</fullName>
    </submittedName>
</protein>
<organism evidence="1 2">
    <name type="scientific">Salix viminalis</name>
    <name type="common">Common osier</name>
    <name type="synonym">Basket willow</name>
    <dbReference type="NCBI Taxonomy" id="40686"/>
    <lineage>
        <taxon>Eukaryota</taxon>
        <taxon>Viridiplantae</taxon>
        <taxon>Streptophyta</taxon>
        <taxon>Embryophyta</taxon>
        <taxon>Tracheophyta</taxon>
        <taxon>Spermatophyta</taxon>
        <taxon>Magnoliopsida</taxon>
        <taxon>eudicotyledons</taxon>
        <taxon>Gunneridae</taxon>
        <taxon>Pentapetalae</taxon>
        <taxon>rosids</taxon>
        <taxon>fabids</taxon>
        <taxon>Malpighiales</taxon>
        <taxon>Salicaceae</taxon>
        <taxon>Saliceae</taxon>
        <taxon>Salix</taxon>
    </lineage>
</organism>
<comment type="caution">
    <text evidence="1">The sequence shown here is derived from an EMBL/GenBank/DDBJ whole genome shotgun (WGS) entry which is preliminary data.</text>
</comment>
<dbReference type="AlphaFoldDB" id="A0A9Q0NNE9"/>
<name>A0A9Q0NNE9_SALVM</name>
<dbReference type="Proteomes" id="UP001151529">
    <property type="component" value="Chromosome 12"/>
</dbReference>